<dbReference type="InterPro" id="IPR027372">
    <property type="entry name" value="Phytase-like_dom"/>
</dbReference>
<dbReference type="SUPFAM" id="SSF50969">
    <property type="entry name" value="YVTN repeat-like/Quinoprotein amine dehydrogenase"/>
    <property type="match status" value="1"/>
</dbReference>
<dbReference type="PANTHER" id="PTHR46928:SF1">
    <property type="entry name" value="MESENCHYME-SPECIFIC CELL SURFACE GLYCOPROTEIN"/>
    <property type="match status" value="1"/>
</dbReference>
<gene>
    <name evidence="3" type="ORF">H1S06_09520</name>
</gene>
<dbReference type="Gene3D" id="2.130.10.10">
    <property type="entry name" value="YVTN repeat-like/Quinoprotein amine dehydrogenase"/>
    <property type="match status" value="1"/>
</dbReference>
<proteinExistence type="predicted"/>
<sequence>MQPFASRLSALALAIAAAGAAHADQFNRIASFPVSQNLAADNMQQETSAEIITATADGQMLVYSDSPRGGLGLVDIRQADQPKPAGFVDLSGEPTSVSAFGNKVVTAVNTSKSFVEPSGFLALVSPQSQTIESRCDLGGQPDSVAVSRDGKYVAVAIENERDEDLNDGQLPQMPAGDLVIVPIKDDQLDCANLKRVDLTGLAEIAPTDPEPEFVDFNGRGEIVVTLQENNHLAVVEAATGKVLNHFSAGSVDLQNIDTKKDGALIFTESQQNVLREPDAVKWLDDDRFVIANEGDYNGGARGFSIFHKDGRLLFESGASFEHEVIRAGHYPDKRSGKKGGEPEGLEVARFGDETFIFVLSERGSVIGVYRDTGTDPEFVQLLPSGIAPESAVAIPERGLLISANEKDLLEDGGARAHVMLFELSAKAADYPQLVSGDDSAGLPIGWGALSGLTADPKQTGILYAVNDSFYKSQPRIFTIDANAHPAKITAVTEIKRDGKVAEKLDLEGIVTDGQGGFWLASEGNAKKDVPHALYQVNAAGDITRTIALPEALMPYEMRFGAEGIVLSGDTLWVAIQRPWADDPANHTKLLAYNLKTEQWGAVHYPLEPVTEGWVGLSELELHDDHLYVIERDNQIGDKASIKRLYKVALSELKPASLEQALPVVNKALVRDLIPDLASLNGYINDKIEGFAIDAGGNAYLVTDNDGVDDSSGETLWLKLGPL</sequence>
<dbReference type="PANTHER" id="PTHR46928">
    <property type="entry name" value="MESENCHYME-SPECIFIC CELL SURFACE GLYCOPROTEIN"/>
    <property type="match status" value="1"/>
</dbReference>
<name>A0A7W1WYK1_9GAMM</name>
<accession>A0A7W1WYK1</accession>
<dbReference type="InterPro" id="IPR011044">
    <property type="entry name" value="Quino_amine_DH_bsu"/>
</dbReference>
<evidence type="ECO:0000313" key="4">
    <source>
        <dbReference type="Proteomes" id="UP000538931"/>
    </source>
</evidence>
<evidence type="ECO:0000313" key="3">
    <source>
        <dbReference type="EMBL" id="MBA4502600.1"/>
    </source>
</evidence>
<dbReference type="RefSeq" id="WP_181739559.1">
    <property type="nucleotide sequence ID" value="NZ_JACEMT010000049.1"/>
</dbReference>
<dbReference type="Proteomes" id="UP000538931">
    <property type="component" value="Unassembled WGS sequence"/>
</dbReference>
<feature type="domain" description="Phytase-like" evidence="2">
    <location>
        <begin position="445"/>
        <end position="705"/>
    </location>
</feature>
<dbReference type="InterPro" id="IPR015943">
    <property type="entry name" value="WD40/YVTN_repeat-like_dom_sf"/>
</dbReference>
<keyword evidence="4" id="KW-1185">Reference proteome</keyword>
<dbReference type="Pfam" id="PF13449">
    <property type="entry name" value="Phytase-like"/>
    <property type="match status" value="1"/>
</dbReference>
<dbReference type="InterPro" id="IPR052956">
    <property type="entry name" value="Mesenchyme-surface_protein"/>
</dbReference>
<comment type="caution">
    <text evidence="3">The sequence shown here is derived from an EMBL/GenBank/DDBJ whole genome shotgun (WGS) entry which is preliminary data.</text>
</comment>
<reference evidence="3 4" key="1">
    <citation type="submission" date="2020-07" db="EMBL/GenBank/DDBJ databases">
        <title>Bacterium isolated from marien macroalgae.</title>
        <authorList>
            <person name="Zhu K."/>
            <person name="Lu D."/>
            <person name="Du Z."/>
        </authorList>
    </citation>
    <scope>NUCLEOTIDE SEQUENCE [LARGE SCALE GENOMIC DNA]</scope>
    <source>
        <strain evidence="3 4">3-1745</strain>
    </source>
</reference>
<dbReference type="EMBL" id="JACEMT010000049">
    <property type="protein sequence ID" value="MBA4502600.1"/>
    <property type="molecule type" value="Genomic_DNA"/>
</dbReference>
<organism evidence="3 4">
    <name type="scientific">Marinobacterium marinum</name>
    <dbReference type="NCBI Taxonomy" id="2756129"/>
    <lineage>
        <taxon>Bacteria</taxon>
        <taxon>Pseudomonadati</taxon>
        <taxon>Pseudomonadota</taxon>
        <taxon>Gammaproteobacteria</taxon>
        <taxon>Oceanospirillales</taxon>
        <taxon>Oceanospirillaceae</taxon>
        <taxon>Marinobacterium</taxon>
    </lineage>
</organism>
<dbReference type="SUPFAM" id="SSF50956">
    <property type="entry name" value="Thermostable phytase (3-phytase)"/>
    <property type="match status" value="1"/>
</dbReference>
<keyword evidence="1" id="KW-0732">Signal</keyword>
<evidence type="ECO:0000256" key="1">
    <source>
        <dbReference type="SAM" id="SignalP"/>
    </source>
</evidence>
<feature type="signal peptide" evidence="1">
    <location>
        <begin position="1"/>
        <end position="23"/>
    </location>
</feature>
<feature type="chain" id="PRO_5030690310" evidence="1">
    <location>
        <begin position="24"/>
        <end position="722"/>
    </location>
</feature>
<evidence type="ECO:0000259" key="2">
    <source>
        <dbReference type="Pfam" id="PF13449"/>
    </source>
</evidence>
<dbReference type="AlphaFoldDB" id="A0A7W1WYK1"/>
<protein>
    <submittedName>
        <fullName evidence="3">Esterase-like activity of phytase family protein</fullName>
    </submittedName>
</protein>